<comment type="subcellular location">
    <subcellularLocation>
        <location evidence="1">Membrane</location>
        <topology evidence="1">Single-pass membrane protein</topology>
    </subcellularLocation>
</comment>
<dbReference type="RefSeq" id="WP_058242956.1">
    <property type="nucleotide sequence ID" value="NZ_CYSB01000024.1"/>
</dbReference>
<dbReference type="EMBL" id="CYSC01000024">
    <property type="protein sequence ID" value="CUH71649.1"/>
    <property type="molecule type" value="Genomic_DNA"/>
</dbReference>
<dbReference type="EMBL" id="CYSB01000024">
    <property type="protein sequence ID" value="CUH65180.1"/>
    <property type="molecule type" value="Genomic_DNA"/>
</dbReference>
<evidence type="ECO:0000313" key="8">
    <source>
        <dbReference type="Proteomes" id="UP000051086"/>
    </source>
</evidence>
<evidence type="ECO:0000256" key="1">
    <source>
        <dbReference type="ARBA" id="ARBA00004167"/>
    </source>
</evidence>
<name>A0A0P1FT63_9RHOB</name>
<proteinExistence type="predicted"/>
<evidence type="ECO:0000256" key="4">
    <source>
        <dbReference type="ARBA" id="ARBA00023136"/>
    </source>
</evidence>
<evidence type="ECO:0000313" key="9">
    <source>
        <dbReference type="Proteomes" id="UP000051887"/>
    </source>
</evidence>
<keyword evidence="2" id="KW-0812">Transmembrane</keyword>
<protein>
    <submittedName>
        <fullName evidence="7">Autotransporter assembly factor TamB</fullName>
    </submittedName>
</protein>
<dbReference type="PANTHER" id="PTHR36985:SF1">
    <property type="entry name" value="TRANSLOCATION AND ASSEMBLY MODULE SUBUNIT TAMB"/>
    <property type="match status" value="1"/>
</dbReference>
<reference evidence="7 9" key="2">
    <citation type="submission" date="2015-09" db="EMBL/GenBank/DDBJ databases">
        <authorList>
            <consortium name="Swine Surveillance"/>
        </authorList>
    </citation>
    <scope>NUCLEOTIDE SEQUENCE [LARGE SCALE GENOMIC DNA]</scope>
    <source>
        <strain evidence="7 9">5120</strain>
    </source>
</reference>
<dbReference type="Proteomes" id="UP000051086">
    <property type="component" value="Unassembled WGS sequence"/>
</dbReference>
<gene>
    <name evidence="7" type="primary">tamB</name>
    <name evidence="6" type="ORF">TL5118_01205</name>
    <name evidence="7" type="ORF">TL5120_01439</name>
</gene>
<dbReference type="Pfam" id="PF04357">
    <property type="entry name" value="TamB"/>
    <property type="match status" value="1"/>
</dbReference>
<dbReference type="Proteomes" id="UP000051887">
    <property type="component" value="Unassembled WGS sequence"/>
</dbReference>
<evidence type="ECO:0000259" key="5">
    <source>
        <dbReference type="Pfam" id="PF04357"/>
    </source>
</evidence>
<dbReference type="GO" id="GO:0005886">
    <property type="term" value="C:plasma membrane"/>
    <property type="evidence" value="ECO:0007669"/>
    <property type="project" value="InterPro"/>
</dbReference>
<sequence length="1242" mass="129281">MRYVLIPLLAATTLVPLPTSAQEDDRGYLEALLEETLSDAGREIDIIGFEGALSSVASIERLTIADDQGIWITLEEVELDWKRSALLRGRLEVNKLSAKTLDLSRLPDIPSDGPTPEAQGFALPELPVSVDIAELAINRAALGEPVLGQAIELSLSGAMNLADGAGSTSLDIRRQDGITGEIILTANYINGAREAAIDLLLQEDANGLLASKLNLPGTPPVTLRLSGAGPMTNFSASTTLSSDGAERLSGDFSLGLDPVAPERQVFSADLGGDLTPLFAPEYRDFFGTDLSLTANGYALKDVVALENMALTSKALSVQGQVTLQDGWPSLIAVEGQLGHGNGRPVLLPVAGAGTRIGSALFQLTHDEAISPDWTLAASLTDFQSPDLRLPETQLRGSGQIIGTRIEGAVDFSAKGLEVAAADLARALGKDLSGATTFSVGQNEALHLKGLDLRGEDYSLTGDLTLSSQADDGWSILPDVQLAAQDLSRFAGLAAQPLSGAADLAIAGRVSPLAGSFALQFDGGTTDLALAQPLLDPLLKGRADLHLGAARDKTGITLDPLQITAPEMSLTGRASLKSLGSSAELSARLRDLSLLQSGLTGPATAELTAEQLTADNWQVTAALNGPEQASLRTDVTLQRPMGDNPAVTGTAAVQLPDLAPYAQLASLPIPLTGGMSLELTGRGEPLQQVFDISATAKSRDIAIGNSIADALMAGQTTLQLAAEKSATSPILLRQLDLQGQEVTASLSGSGGFDNADVRYTARLRDMALLGAGISGALSAEGRARMEGRDWRINSQLGGPAGAALQTQGTLAQDFSRADLSVTGAVPLSLANPLIQPRSLQGQANLDLRLASPLGLGAVTGQIRTAGAQLALPTLKQALEDISGSVTLSGGRAALDLTARPAAGGDLRLSGPVSLDAAVNADLSLALRNIVLEDPSLYSTSLSGDLAVNGPLLSGGARISGGMELGQTELRIAANSAPRFASLPGLKHRNEPAEVRRVRRWAGLIETERAAVGPAYGLDLTISAPARVFVRGRGLDAELGGSLRVGGTSHQVIPEGQFDLIRGRMDLLGNRLNLTEGLIQLQGAFDPFLRFVAETTTDAVTAEITIEGPASAPVLRFTSTPDLPEDEVLSLLLFGRDLSTISPLQAVRLAAAIATLSGNGGNLTGGLRQGLALDDLDVTTDEDGATQARIGKYISDNIYTEITADTDGNNRIDLNLQLSPSVTARGRLNSDGETGLGLFIERDY</sequence>
<evidence type="ECO:0000256" key="2">
    <source>
        <dbReference type="ARBA" id="ARBA00022692"/>
    </source>
</evidence>
<keyword evidence="8" id="KW-1185">Reference proteome</keyword>
<keyword evidence="3" id="KW-1133">Transmembrane helix</keyword>
<accession>A0A0P1FT63</accession>
<reference evidence="6 8" key="1">
    <citation type="submission" date="2015-09" db="EMBL/GenBank/DDBJ databases">
        <authorList>
            <person name="Rodrigo-Torres L."/>
            <person name="Arahal D.R."/>
        </authorList>
    </citation>
    <scope>NUCLEOTIDE SEQUENCE [LARGE SCALE GENOMIC DNA]</scope>
    <source>
        <strain evidence="6 8">CECT 5118</strain>
    </source>
</reference>
<evidence type="ECO:0000313" key="7">
    <source>
        <dbReference type="EMBL" id="CUH71649.1"/>
    </source>
</evidence>
<feature type="domain" description="Translocation and assembly module TamB C-terminal" evidence="5">
    <location>
        <begin position="895"/>
        <end position="1242"/>
    </location>
</feature>
<keyword evidence="4" id="KW-0472">Membrane</keyword>
<evidence type="ECO:0000256" key="3">
    <source>
        <dbReference type="ARBA" id="ARBA00022989"/>
    </source>
</evidence>
<evidence type="ECO:0000313" key="6">
    <source>
        <dbReference type="EMBL" id="CUH65180.1"/>
    </source>
</evidence>
<organism evidence="7 9">
    <name type="scientific">Thalassovita autumnalis</name>
    <dbReference type="NCBI Taxonomy" id="2072972"/>
    <lineage>
        <taxon>Bacteria</taxon>
        <taxon>Pseudomonadati</taxon>
        <taxon>Pseudomonadota</taxon>
        <taxon>Alphaproteobacteria</taxon>
        <taxon>Rhodobacterales</taxon>
        <taxon>Roseobacteraceae</taxon>
        <taxon>Thalassovita</taxon>
    </lineage>
</organism>
<dbReference type="AlphaFoldDB" id="A0A0P1FT63"/>
<dbReference type="PANTHER" id="PTHR36985">
    <property type="entry name" value="TRANSLOCATION AND ASSEMBLY MODULE SUBUNIT TAMB"/>
    <property type="match status" value="1"/>
</dbReference>
<dbReference type="GO" id="GO:0009306">
    <property type="term" value="P:protein secretion"/>
    <property type="evidence" value="ECO:0007669"/>
    <property type="project" value="InterPro"/>
</dbReference>
<dbReference type="InterPro" id="IPR007452">
    <property type="entry name" value="TamB_C"/>
</dbReference>
<dbReference type="OrthoDB" id="7784409at2"/>